<proteinExistence type="predicted"/>
<keyword evidence="1" id="KW-1133">Transmembrane helix</keyword>
<reference evidence="2 3" key="1">
    <citation type="submission" date="2016-03" db="EMBL/GenBank/DDBJ databases">
        <title>Comparative genomics of Pseudogymnoascus destructans, the fungus causing white-nose syndrome of bats.</title>
        <authorList>
            <person name="Palmer J.M."/>
            <person name="Drees K.P."/>
            <person name="Foster J.T."/>
            <person name="Lindner D.L."/>
        </authorList>
    </citation>
    <scope>NUCLEOTIDE SEQUENCE [LARGE SCALE GENOMIC DNA]</scope>
    <source>
        <strain evidence="2 3">UAMH 10579</strain>
    </source>
</reference>
<gene>
    <name evidence="2" type="ORF">VE01_05486</name>
</gene>
<evidence type="ECO:0000313" key="2">
    <source>
        <dbReference type="EMBL" id="OBT96953.1"/>
    </source>
</evidence>
<accession>A0A1B8GM84</accession>
<feature type="transmembrane region" description="Helical" evidence="1">
    <location>
        <begin position="121"/>
        <end position="139"/>
    </location>
</feature>
<protein>
    <recommendedName>
        <fullName evidence="4">Aminoglycoside phosphotransferase domain-containing protein</fullName>
    </recommendedName>
</protein>
<dbReference type="GeneID" id="28838872"/>
<keyword evidence="1" id="KW-0812">Transmembrane</keyword>
<organism evidence="2 3">
    <name type="scientific">Pseudogymnoascus verrucosus</name>
    <dbReference type="NCBI Taxonomy" id="342668"/>
    <lineage>
        <taxon>Eukaryota</taxon>
        <taxon>Fungi</taxon>
        <taxon>Dikarya</taxon>
        <taxon>Ascomycota</taxon>
        <taxon>Pezizomycotina</taxon>
        <taxon>Leotiomycetes</taxon>
        <taxon>Thelebolales</taxon>
        <taxon>Thelebolaceae</taxon>
        <taxon>Pseudogymnoascus</taxon>
    </lineage>
</organism>
<reference evidence="3" key="2">
    <citation type="journal article" date="2018" name="Nat. Commun.">
        <title>Extreme sensitivity to ultraviolet light in the fungal pathogen causing white-nose syndrome of bats.</title>
        <authorList>
            <person name="Palmer J.M."/>
            <person name="Drees K.P."/>
            <person name="Foster J.T."/>
            <person name="Lindner D.L."/>
        </authorList>
    </citation>
    <scope>NUCLEOTIDE SEQUENCE [LARGE SCALE GENOMIC DNA]</scope>
    <source>
        <strain evidence="3">UAMH 10579</strain>
    </source>
</reference>
<dbReference type="AlphaFoldDB" id="A0A1B8GM84"/>
<dbReference type="Proteomes" id="UP000091956">
    <property type="component" value="Unassembled WGS sequence"/>
</dbReference>
<sequence length="202" mass="23760">MRTVLPSFFKWECRRGPFLFTLTDLHQSNLFVDKNWNITSLVDLEWASTRPLDMFRTPTWLTSKACDEIAEEGHEEYDKVRAEFMDKFTAEEEQAQSPASCNYDGKPLLSAAMKLNWDKGIFWYTLALASPTGIFRLFYKQIQPRFIMHTTGHDNFELIMPWYWAEDYVKVGMKKMSDREDYDIRLRHAFEGTAISDTVPNI</sequence>
<dbReference type="STRING" id="342668.A0A1B8GM84"/>
<name>A0A1B8GM84_9PEZI</name>
<evidence type="ECO:0000313" key="3">
    <source>
        <dbReference type="Proteomes" id="UP000091956"/>
    </source>
</evidence>
<evidence type="ECO:0008006" key="4">
    <source>
        <dbReference type="Google" id="ProtNLM"/>
    </source>
</evidence>
<keyword evidence="1" id="KW-0472">Membrane</keyword>
<keyword evidence="3" id="KW-1185">Reference proteome</keyword>
<dbReference type="RefSeq" id="XP_018130686.1">
    <property type="nucleotide sequence ID" value="XM_018274950.2"/>
</dbReference>
<dbReference type="EMBL" id="KV460225">
    <property type="protein sequence ID" value="OBT96953.1"/>
    <property type="molecule type" value="Genomic_DNA"/>
</dbReference>
<evidence type="ECO:0000256" key="1">
    <source>
        <dbReference type="SAM" id="Phobius"/>
    </source>
</evidence>